<keyword evidence="2" id="KW-0472">Membrane</keyword>
<dbReference type="Proteomes" id="UP001159428">
    <property type="component" value="Unassembled WGS sequence"/>
</dbReference>
<organism evidence="3 4">
    <name type="scientific">Pocillopora meandrina</name>
    <dbReference type="NCBI Taxonomy" id="46732"/>
    <lineage>
        <taxon>Eukaryota</taxon>
        <taxon>Metazoa</taxon>
        <taxon>Cnidaria</taxon>
        <taxon>Anthozoa</taxon>
        <taxon>Hexacorallia</taxon>
        <taxon>Scleractinia</taxon>
        <taxon>Astrocoeniina</taxon>
        <taxon>Pocilloporidae</taxon>
        <taxon>Pocillopora</taxon>
    </lineage>
</organism>
<evidence type="ECO:0000313" key="4">
    <source>
        <dbReference type="Proteomes" id="UP001159428"/>
    </source>
</evidence>
<gene>
    <name evidence="3" type="ORF">PMEA_00027931</name>
</gene>
<comment type="caution">
    <text evidence="3">The sequence shown here is derived from an EMBL/GenBank/DDBJ whole genome shotgun (WGS) entry which is preliminary data.</text>
</comment>
<feature type="compositionally biased region" description="Basic and acidic residues" evidence="1">
    <location>
        <begin position="224"/>
        <end position="269"/>
    </location>
</feature>
<feature type="region of interest" description="Disordered" evidence="1">
    <location>
        <begin position="109"/>
        <end position="148"/>
    </location>
</feature>
<evidence type="ECO:0000256" key="2">
    <source>
        <dbReference type="SAM" id="Phobius"/>
    </source>
</evidence>
<feature type="compositionally biased region" description="Basic and acidic residues" evidence="1">
    <location>
        <begin position="282"/>
        <end position="312"/>
    </location>
</feature>
<feature type="compositionally biased region" description="Polar residues" evidence="1">
    <location>
        <begin position="400"/>
        <end position="411"/>
    </location>
</feature>
<feature type="transmembrane region" description="Helical" evidence="2">
    <location>
        <begin position="17"/>
        <end position="36"/>
    </location>
</feature>
<evidence type="ECO:0000256" key="1">
    <source>
        <dbReference type="SAM" id="MobiDB-lite"/>
    </source>
</evidence>
<reference evidence="3 4" key="1">
    <citation type="submission" date="2022-05" db="EMBL/GenBank/DDBJ databases">
        <authorList>
            <consortium name="Genoscope - CEA"/>
            <person name="William W."/>
        </authorList>
    </citation>
    <scope>NUCLEOTIDE SEQUENCE [LARGE SCALE GENOMIC DNA]</scope>
</reference>
<proteinExistence type="predicted"/>
<protein>
    <submittedName>
        <fullName evidence="3">Uncharacterized protein</fullName>
    </submittedName>
</protein>
<dbReference type="AlphaFoldDB" id="A0AAU9XS53"/>
<feature type="compositionally biased region" description="Low complexity" evidence="1">
    <location>
        <begin position="388"/>
        <end position="399"/>
    </location>
</feature>
<feature type="region of interest" description="Disordered" evidence="1">
    <location>
        <begin position="167"/>
        <end position="411"/>
    </location>
</feature>
<feature type="compositionally biased region" description="Basic and acidic residues" evidence="1">
    <location>
        <begin position="179"/>
        <end position="192"/>
    </location>
</feature>
<dbReference type="EMBL" id="CALNXJ010000057">
    <property type="protein sequence ID" value="CAH3155026.1"/>
    <property type="molecule type" value="Genomic_DNA"/>
</dbReference>
<feature type="compositionally biased region" description="Basic and acidic residues" evidence="1">
    <location>
        <begin position="325"/>
        <end position="343"/>
    </location>
</feature>
<evidence type="ECO:0000313" key="3">
    <source>
        <dbReference type="EMBL" id="CAH3155026.1"/>
    </source>
</evidence>
<keyword evidence="4" id="KW-1185">Reference proteome</keyword>
<feature type="compositionally biased region" description="Low complexity" evidence="1">
    <location>
        <begin position="111"/>
        <end position="120"/>
    </location>
</feature>
<sequence>MSLSNTLSLLFGELEPWVVITLGFVHILIVSLIVLYRDKLTENAKPTPQIVLTPPSTDPSINENIVKEENSSSDSDIETEPVTAYCSNGCQGACACPALESHLDIQRKSDPTLTPLSSELPTPPGERTLEPLLQSESRSMRKFRQKSTDEKLAIQYFKEKSQWESIDAGSAETGGELDTGERRKSESKDGYKGKAASRSMPIFRKKSTDENKSVSYVVHKLHRKSDDVVGRRRDSEFTTSERRGSEGEKSTNKGRKDSWASDKSRRKSLDTGSVQSGSELDGNERRGSEGKKSTNKGRKDSWASDKSRRKSLDTGSVQSGSEIDGSERRGSEGSENYKTERKMSRFQKWRRRLSGAKKEGNKNKEDTSIEVTQRSSKHDTDSSQALQENITSENETNSEQVTGIEQENLTA</sequence>
<keyword evidence="2" id="KW-1133">Transmembrane helix</keyword>
<keyword evidence="2" id="KW-0812">Transmembrane</keyword>
<name>A0AAU9XS53_9CNID</name>
<accession>A0AAU9XS53</accession>
<feature type="compositionally biased region" description="Basic residues" evidence="1">
    <location>
        <begin position="344"/>
        <end position="355"/>
    </location>
</feature>
<feature type="compositionally biased region" description="Basic and acidic residues" evidence="1">
    <location>
        <begin position="356"/>
        <end position="367"/>
    </location>
</feature>